<evidence type="ECO:0000256" key="6">
    <source>
        <dbReference type="ARBA" id="ARBA00022519"/>
    </source>
</evidence>
<evidence type="ECO:0000313" key="17">
    <source>
        <dbReference type="EMBL" id="MBB6343104.1"/>
    </source>
</evidence>
<evidence type="ECO:0000256" key="12">
    <source>
        <dbReference type="ARBA" id="ARBA00023186"/>
    </source>
</evidence>
<proteinExistence type="inferred from homology"/>
<feature type="region of interest" description="Disordered" evidence="16">
    <location>
        <begin position="203"/>
        <end position="222"/>
    </location>
</feature>
<evidence type="ECO:0000256" key="13">
    <source>
        <dbReference type="ARBA" id="ARBA00030948"/>
    </source>
</evidence>
<evidence type="ECO:0000256" key="9">
    <source>
        <dbReference type="ARBA" id="ARBA00022989"/>
    </source>
</evidence>
<comment type="similarity">
    <text evidence="3">Belongs to the lipase chaperone family.</text>
</comment>
<keyword evidence="5" id="KW-1003">Cell membrane</keyword>
<keyword evidence="10" id="KW-0443">Lipid metabolism</keyword>
<accession>A0A7X0BUG1</accession>
<comment type="function">
    <text evidence="1">May be involved in the folding of the extracellular lipase during its passage through the periplasm.</text>
</comment>
<evidence type="ECO:0000256" key="1">
    <source>
        <dbReference type="ARBA" id="ARBA00003280"/>
    </source>
</evidence>
<evidence type="ECO:0000256" key="10">
    <source>
        <dbReference type="ARBA" id="ARBA00023098"/>
    </source>
</evidence>
<evidence type="ECO:0000256" key="16">
    <source>
        <dbReference type="SAM" id="MobiDB-lite"/>
    </source>
</evidence>
<evidence type="ECO:0000256" key="15">
    <source>
        <dbReference type="ARBA" id="ARBA00033028"/>
    </source>
</evidence>
<organism evidence="17 18">
    <name type="scientific">Pseudomonas fluvialis</name>
    <dbReference type="NCBI Taxonomy" id="1793966"/>
    <lineage>
        <taxon>Bacteria</taxon>
        <taxon>Pseudomonadati</taxon>
        <taxon>Pseudomonadota</taxon>
        <taxon>Gammaproteobacteria</taxon>
        <taxon>Pseudomonadales</taxon>
        <taxon>Pseudomonadaceae</taxon>
        <taxon>Pseudomonas</taxon>
    </lineage>
</organism>
<dbReference type="InterPro" id="IPR004961">
    <property type="entry name" value="Lipase_chaperone"/>
</dbReference>
<protein>
    <recommendedName>
        <fullName evidence="4">Lipase chaperone</fullName>
    </recommendedName>
    <alternativeName>
        <fullName evidence="15">Lipase foldase</fullName>
    </alternativeName>
    <alternativeName>
        <fullName evidence="13">Lipase helper protein</fullName>
    </alternativeName>
    <alternativeName>
        <fullName evidence="14">Lipase modulator</fullName>
    </alternativeName>
</protein>
<comment type="subcellular location">
    <subcellularLocation>
        <location evidence="2">Cell inner membrane</location>
        <topology evidence="2">Single-pass membrane protein</topology>
        <orientation evidence="2">Periplasmic side</orientation>
    </subcellularLocation>
</comment>
<keyword evidence="18" id="KW-1185">Reference proteome</keyword>
<keyword evidence="9" id="KW-1133">Transmembrane helix</keyword>
<dbReference type="EMBL" id="JACHLL010000006">
    <property type="protein sequence ID" value="MBB6343104.1"/>
    <property type="molecule type" value="Genomic_DNA"/>
</dbReference>
<sequence>MWRLLSVVLLAGGLCLGIVVWWPAEQSPVPSAAPADTVTTHQVKTPATGQSQTWLAPVDRPLAKPGPLPASLQGASHGVTLRSDAEGNLLVQEDILRLFEFYLAAIEEEPIESLLQRIQWELASQLHEPARQQANDLLRRYLDYRLALMTLTQPAALDSHTLAAHLQQVDALRQQHFSAAEQTTLFAAERAEDAHLLATLQNNESPGSAAEPGEMLSAEQRLQRQQASRDAEVFEQVEQLRANGASVGQIYAVREQQLGSSAASALAQLDEQQSLWQQRLEVFAAERRRIHESALSAEEQRQAISTLLAGSFDEREQLRVRALHEEW</sequence>
<comment type="caution">
    <text evidence="17">The sequence shown here is derived from an EMBL/GenBank/DDBJ whole genome shotgun (WGS) entry which is preliminary data.</text>
</comment>
<evidence type="ECO:0000256" key="11">
    <source>
        <dbReference type="ARBA" id="ARBA00023136"/>
    </source>
</evidence>
<gene>
    <name evidence="17" type="ORF">HNP49_003292</name>
</gene>
<keyword evidence="11" id="KW-0472">Membrane</keyword>
<evidence type="ECO:0000256" key="5">
    <source>
        <dbReference type="ARBA" id="ARBA00022475"/>
    </source>
</evidence>
<dbReference type="GO" id="GO:0051082">
    <property type="term" value="F:unfolded protein binding"/>
    <property type="evidence" value="ECO:0007669"/>
    <property type="project" value="InterPro"/>
</dbReference>
<evidence type="ECO:0000313" key="18">
    <source>
        <dbReference type="Proteomes" id="UP000557193"/>
    </source>
</evidence>
<dbReference type="GO" id="GO:0005886">
    <property type="term" value="C:plasma membrane"/>
    <property type="evidence" value="ECO:0007669"/>
    <property type="project" value="UniProtKB-SubCell"/>
</dbReference>
<evidence type="ECO:0000256" key="7">
    <source>
        <dbReference type="ARBA" id="ARBA00022692"/>
    </source>
</evidence>
<evidence type="ECO:0000256" key="3">
    <source>
        <dbReference type="ARBA" id="ARBA00010358"/>
    </source>
</evidence>
<keyword evidence="12" id="KW-0143">Chaperone</keyword>
<evidence type="ECO:0000256" key="8">
    <source>
        <dbReference type="ARBA" id="ARBA00022963"/>
    </source>
</evidence>
<name>A0A7X0BUG1_9PSED</name>
<dbReference type="SUPFAM" id="SSF158855">
    <property type="entry name" value="Lipase chaperone-like"/>
    <property type="match status" value="1"/>
</dbReference>
<dbReference type="AlphaFoldDB" id="A0A7X0BUG1"/>
<keyword evidence="6" id="KW-0997">Cell inner membrane</keyword>
<evidence type="ECO:0000256" key="14">
    <source>
        <dbReference type="ARBA" id="ARBA00031542"/>
    </source>
</evidence>
<keyword evidence="7" id="KW-0812">Transmembrane</keyword>
<keyword evidence="8" id="KW-0442">Lipid degradation</keyword>
<dbReference type="Proteomes" id="UP000557193">
    <property type="component" value="Unassembled WGS sequence"/>
</dbReference>
<dbReference type="GO" id="GO:0016042">
    <property type="term" value="P:lipid catabolic process"/>
    <property type="evidence" value="ECO:0007669"/>
    <property type="project" value="UniProtKB-KW"/>
</dbReference>
<evidence type="ECO:0000256" key="4">
    <source>
        <dbReference type="ARBA" id="ARBA00019692"/>
    </source>
</evidence>
<reference evidence="17 18" key="1">
    <citation type="submission" date="2020-08" db="EMBL/GenBank/DDBJ databases">
        <title>Functional genomics of gut bacteria from endangered species of beetles.</title>
        <authorList>
            <person name="Carlos-Shanley C."/>
        </authorList>
    </citation>
    <scope>NUCLEOTIDE SEQUENCE [LARGE SCALE GENOMIC DNA]</scope>
    <source>
        <strain evidence="17 18">S00202</strain>
    </source>
</reference>
<dbReference type="GO" id="GO:0006457">
    <property type="term" value="P:protein folding"/>
    <property type="evidence" value="ECO:0007669"/>
    <property type="project" value="InterPro"/>
</dbReference>
<dbReference type="RefSeq" id="WP_184685081.1">
    <property type="nucleotide sequence ID" value="NZ_JACHLL010000006.1"/>
</dbReference>
<evidence type="ECO:0000256" key="2">
    <source>
        <dbReference type="ARBA" id="ARBA00004383"/>
    </source>
</evidence>
<dbReference type="Pfam" id="PF03280">
    <property type="entry name" value="Lipase_chap"/>
    <property type="match status" value="1"/>
</dbReference>